<evidence type="ECO:0000256" key="11">
    <source>
        <dbReference type="HAMAP-Rule" id="MF_01633"/>
    </source>
</evidence>
<comment type="pathway">
    <text evidence="1 11">Purine metabolism; 7-cyano-7-deazaguanine biosynthesis.</text>
</comment>
<dbReference type="Gene3D" id="3.40.50.620">
    <property type="entry name" value="HUPs"/>
    <property type="match status" value="1"/>
</dbReference>
<sequence>MERKAVVIFSGGPDSATLLYLTIRRGYTAYPITFNYGQIAKKEIESARRIAGLLGLNLKIADLSVLKDIYTGSTSLVDEKIPITKEFSKQLVVPFRNGIMLSFAVAYAQSIGAKYIFYGAQGSDEPYYPDCRTSFVRAFQRAARLGTDTKLVIKAPLSKLKKSEVIKLGRELGVPFEMTWSCYRGGERHCGVCESCINRKKAFLEAGVPDPTSYEVV</sequence>
<feature type="binding site" evidence="11">
    <location>
        <position position="182"/>
    </location>
    <ligand>
        <name>Zn(2+)</name>
        <dbReference type="ChEBI" id="CHEBI:29105"/>
    </ligand>
</feature>
<dbReference type="EMBL" id="QNVH01000010">
    <property type="protein sequence ID" value="TDA39571.1"/>
    <property type="molecule type" value="Genomic_DNA"/>
</dbReference>
<reference evidence="12 13" key="1">
    <citation type="journal article" date="2019" name="Nat. Microbiol.">
        <title>Expanding anaerobic alkane metabolism in the domain of Archaea.</title>
        <authorList>
            <person name="Wang Y."/>
            <person name="Wegener G."/>
            <person name="Hou J."/>
            <person name="Wang F."/>
            <person name="Xiao X."/>
        </authorList>
    </citation>
    <scope>NUCLEOTIDE SEQUENCE [LARGE SCALE GENOMIC DNA]</scope>
    <source>
        <strain evidence="12">WYZ-LMO10</strain>
    </source>
</reference>
<gene>
    <name evidence="11 12" type="primary">queC</name>
    <name evidence="12" type="ORF">DSO08_01900</name>
</gene>
<organism evidence="12 13">
    <name type="scientific">Thermoproteota archaeon</name>
    <dbReference type="NCBI Taxonomy" id="2056631"/>
    <lineage>
        <taxon>Archaea</taxon>
        <taxon>Thermoproteota</taxon>
    </lineage>
</organism>
<protein>
    <recommendedName>
        <fullName evidence="9 11">7-cyano-7-deazaguanine synthase</fullName>
        <ecNumber evidence="9 11">6.3.4.20</ecNumber>
    </recommendedName>
    <alternativeName>
        <fullName evidence="11">7-cyano-7-carbaguanine synthase</fullName>
    </alternativeName>
    <alternativeName>
        <fullName evidence="11">Archaeosine biosynthesis protein QueC</fullName>
    </alternativeName>
    <alternativeName>
        <fullName evidence="11">PreQ(0) synthase</fullName>
    </alternativeName>
</protein>
<feature type="binding site" evidence="11">
    <location>
        <position position="193"/>
    </location>
    <ligand>
        <name>Zn(2+)</name>
        <dbReference type="ChEBI" id="CHEBI:29105"/>
    </ligand>
</feature>
<dbReference type="GO" id="GO:0005524">
    <property type="term" value="F:ATP binding"/>
    <property type="evidence" value="ECO:0007669"/>
    <property type="project" value="UniProtKB-UniRule"/>
</dbReference>
<dbReference type="AlphaFoldDB" id="A0A523BF45"/>
<evidence type="ECO:0000256" key="7">
    <source>
        <dbReference type="ARBA" id="ARBA00037768"/>
    </source>
</evidence>
<dbReference type="UniPathway" id="UPA00391"/>
<evidence type="ECO:0000313" key="12">
    <source>
        <dbReference type="EMBL" id="TDA39571.1"/>
    </source>
</evidence>
<dbReference type="PANTHER" id="PTHR42914">
    <property type="entry name" value="7-CYANO-7-DEAZAGUANINE SYNTHASE"/>
    <property type="match status" value="1"/>
</dbReference>
<dbReference type="InterPro" id="IPR018317">
    <property type="entry name" value="QueC"/>
</dbReference>
<keyword evidence="4 11" id="KW-0547">Nucleotide-binding</keyword>
<keyword evidence="6 11" id="KW-0067">ATP-binding</keyword>
<evidence type="ECO:0000256" key="10">
    <source>
        <dbReference type="ARBA" id="ARBA00047890"/>
    </source>
</evidence>
<dbReference type="PANTHER" id="PTHR42914:SF1">
    <property type="entry name" value="7-CYANO-7-DEAZAGUANINE SYNTHASE"/>
    <property type="match status" value="1"/>
</dbReference>
<feature type="binding site" evidence="11">
    <location>
        <begin position="9"/>
        <end position="19"/>
    </location>
    <ligand>
        <name>ATP</name>
        <dbReference type="ChEBI" id="CHEBI:30616"/>
    </ligand>
</feature>
<evidence type="ECO:0000256" key="2">
    <source>
        <dbReference type="ARBA" id="ARBA00022598"/>
    </source>
</evidence>
<evidence type="ECO:0000256" key="4">
    <source>
        <dbReference type="ARBA" id="ARBA00022741"/>
    </source>
</evidence>
<dbReference type="GO" id="GO:0016879">
    <property type="term" value="F:ligase activity, forming carbon-nitrogen bonds"/>
    <property type="evidence" value="ECO:0007669"/>
    <property type="project" value="UniProtKB-UniRule"/>
</dbReference>
<evidence type="ECO:0000256" key="9">
    <source>
        <dbReference type="ARBA" id="ARBA00039149"/>
    </source>
</evidence>
<proteinExistence type="inferred from homology"/>
<dbReference type="Proteomes" id="UP000315399">
    <property type="component" value="Unassembled WGS sequence"/>
</dbReference>
<feature type="binding site" evidence="11">
    <location>
        <position position="196"/>
    </location>
    <ligand>
        <name>Zn(2+)</name>
        <dbReference type="ChEBI" id="CHEBI:29105"/>
    </ligand>
</feature>
<feature type="binding site" evidence="11">
    <location>
        <position position="190"/>
    </location>
    <ligand>
        <name>Zn(2+)</name>
        <dbReference type="ChEBI" id="CHEBI:29105"/>
    </ligand>
</feature>
<dbReference type="SUPFAM" id="SSF52402">
    <property type="entry name" value="Adenine nucleotide alpha hydrolases-like"/>
    <property type="match status" value="1"/>
</dbReference>
<dbReference type="NCBIfam" id="TIGR00364">
    <property type="entry name" value="7-cyano-7-deazaguanine synthase QueC"/>
    <property type="match status" value="1"/>
</dbReference>
<evidence type="ECO:0000256" key="3">
    <source>
        <dbReference type="ARBA" id="ARBA00022723"/>
    </source>
</evidence>
<dbReference type="CDD" id="cd01995">
    <property type="entry name" value="QueC-like"/>
    <property type="match status" value="1"/>
</dbReference>
<evidence type="ECO:0000256" key="8">
    <source>
        <dbReference type="ARBA" id="ARBA00037993"/>
    </source>
</evidence>
<evidence type="ECO:0000256" key="1">
    <source>
        <dbReference type="ARBA" id="ARBA00005061"/>
    </source>
</evidence>
<comment type="catalytic activity">
    <reaction evidence="10 11">
        <text>7-carboxy-7-carbaguanine + NH4(+) + 2 ATP = 7-cyano-7-carbaguanine + 2 AMP + 2 diphosphate + 2 H(+)</text>
        <dbReference type="Rhea" id="RHEA:27982"/>
        <dbReference type="ChEBI" id="CHEBI:15378"/>
        <dbReference type="ChEBI" id="CHEBI:28938"/>
        <dbReference type="ChEBI" id="CHEBI:30616"/>
        <dbReference type="ChEBI" id="CHEBI:33019"/>
        <dbReference type="ChEBI" id="CHEBI:45075"/>
        <dbReference type="ChEBI" id="CHEBI:61036"/>
        <dbReference type="ChEBI" id="CHEBI:456215"/>
        <dbReference type="EC" id="6.3.4.20"/>
    </reaction>
</comment>
<keyword evidence="2 11" id="KW-0436">Ligase</keyword>
<dbReference type="GO" id="GO:0008270">
    <property type="term" value="F:zinc ion binding"/>
    <property type="evidence" value="ECO:0007669"/>
    <property type="project" value="UniProtKB-UniRule"/>
</dbReference>
<evidence type="ECO:0000256" key="5">
    <source>
        <dbReference type="ARBA" id="ARBA00022833"/>
    </source>
</evidence>
<comment type="similarity">
    <text evidence="8 11">Belongs to the QueC family.</text>
</comment>
<dbReference type="Pfam" id="PF06508">
    <property type="entry name" value="QueC"/>
    <property type="match status" value="1"/>
</dbReference>
<evidence type="ECO:0000256" key="6">
    <source>
        <dbReference type="ARBA" id="ARBA00022840"/>
    </source>
</evidence>
<comment type="function">
    <text evidence="7 11">Catalyzes the ATP-dependent conversion of 7-carboxy-7-deazaguanine (CDG) to 7-cyano-7-deazaguanine (preQ(0)).</text>
</comment>
<accession>A0A523BF45</accession>
<dbReference type="EC" id="6.3.4.20" evidence="9 11"/>
<dbReference type="PIRSF" id="PIRSF006293">
    <property type="entry name" value="ExsB"/>
    <property type="match status" value="1"/>
</dbReference>
<comment type="cofactor">
    <cofactor evidence="11">
        <name>Zn(2+)</name>
        <dbReference type="ChEBI" id="CHEBI:29105"/>
    </cofactor>
    <text evidence="11">Binds 1 zinc ion per subunit.</text>
</comment>
<name>A0A523BF45_9CREN</name>
<dbReference type="InterPro" id="IPR014729">
    <property type="entry name" value="Rossmann-like_a/b/a_fold"/>
</dbReference>
<evidence type="ECO:0000313" key="13">
    <source>
        <dbReference type="Proteomes" id="UP000315399"/>
    </source>
</evidence>
<dbReference type="HAMAP" id="MF_01633">
    <property type="entry name" value="QueC"/>
    <property type="match status" value="1"/>
</dbReference>
<keyword evidence="5 11" id="KW-0862">Zinc</keyword>
<keyword evidence="3 11" id="KW-0479">Metal-binding</keyword>
<comment type="caution">
    <text evidence="12">The sequence shown here is derived from an EMBL/GenBank/DDBJ whole genome shotgun (WGS) entry which is preliminary data.</text>
</comment>